<dbReference type="HAMAP" id="MF_00913">
    <property type="entry name" value="PGT_FtsW_proteobact"/>
    <property type="match status" value="1"/>
</dbReference>
<evidence type="ECO:0000256" key="3">
    <source>
        <dbReference type="ARBA" id="ARBA00022475"/>
    </source>
</evidence>
<evidence type="ECO:0000256" key="7">
    <source>
        <dbReference type="ARBA" id="ARBA00022692"/>
    </source>
</evidence>
<feature type="transmembrane region" description="Helical" evidence="16">
    <location>
        <begin position="142"/>
        <end position="163"/>
    </location>
</feature>
<evidence type="ECO:0000313" key="19">
    <source>
        <dbReference type="Proteomes" id="UP001170717"/>
    </source>
</evidence>
<evidence type="ECO:0000256" key="12">
    <source>
        <dbReference type="ARBA" id="ARBA00023306"/>
    </source>
</evidence>
<evidence type="ECO:0000256" key="17">
    <source>
        <dbReference type="SAM" id="MobiDB-lite"/>
    </source>
</evidence>
<comment type="subcellular location">
    <subcellularLocation>
        <location evidence="16">Cell inner membrane</location>
        <topology evidence="16">Multi-pass membrane protein</topology>
    </subcellularLocation>
    <subcellularLocation>
        <location evidence="1">Cell membrane</location>
        <topology evidence="1">Multi-pass membrane protein</topology>
    </subcellularLocation>
    <text evidence="16">Localizes to the division septum.</text>
</comment>
<sequence length="508" mass="54459">MTIANASHANSAQKTQSTSSTDTKLSALFAARHDEKNLQSPYDVGLIIVALALMTIGIIIVTSASMPVAERIHDNPFYFAIRHGIYIVGAIIAAMVVLELPMQFWRTANPYLLLAAIGLLVAVLLIGRTVNGSTRWLALGPITIQAAEPAKLFFFTYLAGYLVRRYEEVTENLKGFIKPLVVFFALAMLLLLQPDLGTVVVMFATTIGLLFLAGARLWQFFALVFAGVLAVVALIVFEEYRMKRVTSFLDPWADPFGAGYQLTQSLMAYGRGNWFGQGLGNSLQKLEFLPEAHTDFVMAILAEELGFVGVLAVLGLILWMVVRALQIGNKALLKSRPFEGYLAYSVGIWFSFQTAVNIGASAGILPTKGLTLPLVSYGGSSLIVMSVAVALLLRIDFELRVDGVQALGRGDNKKTSKAKAKSSAKSAATPPVKTKHTNAEPFADADADYNQAADAKALDVKGADQEASAATSKGAGAKKSSNSISPEDEGKAGIKAILARVSKEATSE</sequence>
<dbReference type="Proteomes" id="UP001170717">
    <property type="component" value="Unassembled WGS sequence"/>
</dbReference>
<evidence type="ECO:0000256" key="11">
    <source>
        <dbReference type="ARBA" id="ARBA00023136"/>
    </source>
</evidence>
<dbReference type="RefSeq" id="WP_231885056.1">
    <property type="nucleotide sequence ID" value="NZ_CAXIBE010000031.1"/>
</dbReference>
<evidence type="ECO:0000256" key="15">
    <source>
        <dbReference type="ARBA" id="ARBA00049902"/>
    </source>
</evidence>
<dbReference type="GO" id="GO:0008955">
    <property type="term" value="F:peptidoglycan glycosyltransferase activity"/>
    <property type="evidence" value="ECO:0007669"/>
    <property type="project" value="UniProtKB-UniRule"/>
</dbReference>
<keyword evidence="16" id="KW-0997">Cell inner membrane</keyword>
<keyword evidence="11 16" id="KW-0472">Membrane</keyword>
<feature type="transmembrane region" description="Helical" evidence="16">
    <location>
        <begin position="374"/>
        <end position="393"/>
    </location>
</feature>
<keyword evidence="12 16" id="KW-0131">Cell cycle</keyword>
<dbReference type="Pfam" id="PF01098">
    <property type="entry name" value="FTSW_RODA_SPOVE"/>
    <property type="match status" value="1"/>
</dbReference>
<gene>
    <name evidence="16 18" type="primary">ftsW</name>
    <name evidence="18" type="ORF">Q4527_13610</name>
</gene>
<protein>
    <recommendedName>
        <fullName evidence="16">Probable peptidoglycan glycosyltransferase FtsW</fullName>
        <shortName evidence="16">PGT</shortName>
        <ecNumber evidence="16">2.4.99.28</ecNumber>
    </recommendedName>
    <alternativeName>
        <fullName evidence="16">Cell division protein FtsW</fullName>
    </alternativeName>
    <alternativeName>
        <fullName evidence="16">Cell wall polymerase</fullName>
    </alternativeName>
    <alternativeName>
        <fullName evidence="16">Peptidoglycan polymerase</fullName>
        <shortName evidence="16">PG polymerase</shortName>
    </alternativeName>
</protein>
<feature type="compositionally biased region" description="Low complexity" evidence="17">
    <location>
        <begin position="467"/>
        <end position="483"/>
    </location>
</feature>
<evidence type="ECO:0000256" key="13">
    <source>
        <dbReference type="ARBA" id="ARBA00023316"/>
    </source>
</evidence>
<dbReference type="GO" id="GO:0015648">
    <property type="term" value="F:lipid-linked peptidoglycan transporter activity"/>
    <property type="evidence" value="ECO:0007669"/>
    <property type="project" value="TreeGrafter"/>
</dbReference>
<evidence type="ECO:0000256" key="8">
    <source>
        <dbReference type="ARBA" id="ARBA00022960"/>
    </source>
</evidence>
<name>A0AAW7Z130_9ALTE</name>
<dbReference type="NCBIfam" id="TIGR02614">
    <property type="entry name" value="ftsW"/>
    <property type="match status" value="1"/>
</dbReference>
<evidence type="ECO:0000256" key="9">
    <source>
        <dbReference type="ARBA" id="ARBA00022984"/>
    </source>
</evidence>
<evidence type="ECO:0000256" key="6">
    <source>
        <dbReference type="ARBA" id="ARBA00022679"/>
    </source>
</evidence>
<reference evidence="18" key="1">
    <citation type="submission" date="2023-07" db="EMBL/GenBank/DDBJ databases">
        <title>Genome content predicts the carbon catabolic preferences of heterotrophic bacteria.</title>
        <authorList>
            <person name="Gralka M."/>
        </authorList>
    </citation>
    <scope>NUCLEOTIDE SEQUENCE</scope>
    <source>
        <strain evidence="18">F2M12</strain>
    </source>
</reference>
<dbReference type="GO" id="GO:0071555">
    <property type="term" value="P:cell wall organization"/>
    <property type="evidence" value="ECO:0007669"/>
    <property type="project" value="UniProtKB-KW"/>
</dbReference>
<dbReference type="InterPro" id="IPR018365">
    <property type="entry name" value="Cell_cycle_FtsW-rel_CS"/>
</dbReference>
<organism evidence="18 19">
    <name type="scientific">Alteromonas stellipolaris</name>
    <dbReference type="NCBI Taxonomy" id="233316"/>
    <lineage>
        <taxon>Bacteria</taxon>
        <taxon>Pseudomonadati</taxon>
        <taxon>Pseudomonadota</taxon>
        <taxon>Gammaproteobacteria</taxon>
        <taxon>Alteromonadales</taxon>
        <taxon>Alteromonadaceae</taxon>
        <taxon>Alteromonas/Salinimonas group</taxon>
        <taxon>Alteromonas</taxon>
    </lineage>
</organism>
<keyword evidence="8 16" id="KW-0133">Cell shape</keyword>
<proteinExistence type="inferred from homology"/>
<dbReference type="EC" id="2.4.99.28" evidence="16"/>
<keyword evidence="5 16" id="KW-0328">Glycosyltransferase</keyword>
<feature type="transmembrane region" description="Helical" evidence="16">
    <location>
        <begin position="175"/>
        <end position="192"/>
    </location>
</feature>
<keyword evidence="10 16" id="KW-1133">Transmembrane helix</keyword>
<feature type="transmembrane region" description="Helical" evidence="16">
    <location>
        <begin position="77"/>
        <end position="98"/>
    </location>
</feature>
<comment type="pathway">
    <text evidence="2 16">Cell wall biogenesis; peptidoglycan biosynthesis.</text>
</comment>
<feature type="region of interest" description="Disordered" evidence="17">
    <location>
        <begin position="410"/>
        <end position="495"/>
    </location>
</feature>
<keyword evidence="9 16" id="KW-0573">Peptidoglycan synthesis</keyword>
<keyword evidence="13 16" id="KW-0961">Cell wall biogenesis/degradation</keyword>
<comment type="similarity">
    <text evidence="14 16">Belongs to the SEDS family. FtsW subfamily.</text>
</comment>
<evidence type="ECO:0000256" key="2">
    <source>
        <dbReference type="ARBA" id="ARBA00004752"/>
    </source>
</evidence>
<feature type="transmembrane region" description="Helical" evidence="16">
    <location>
        <begin position="296"/>
        <end position="321"/>
    </location>
</feature>
<dbReference type="AlphaFoldDB" id="A0AAW7Z130"/>
<feature type="transmembrane region" description="Helical" evidence="16">
    <location>
        <begin position="341"/>
        <end position="362"/>
    </location>
</feature>
<dbReference type="InterPro" id="IPR013437">
    <property type="entry name" value="FtsW"/>
</dbReference>
<keyword evidence="4 16" id="KW-0132">Cell division</keyword>
<evidence type="ECO:0000313" key="18">
    <source>
        <dbReference type="EMBL" id="MDO6578434.1"/>
    </source>
</evidence>
<dbReference type="EMBL" id="JAUOQI010000009">
    <property type="protein sequence ID" value="MDO6578434.1"/>
    <property type="molecule type" value="Genomic_DNA"/>
</dbReference>
<dbReference type="GO" id="GO:0005886">
    <property type="term" value="C:plasma membrane"/>
    <property type="evidence" value="ECO:0007669"/>
    <property type="project" value="UniProtKB-SubCell"/>
</dbReference>
<comment type="caution">
    <text evidence="18">The sequence shown here is derived from an EMBL/GenBank/DDBJ whole genome shotgun (WGS) entry which is preliminary data.</text>
</comment>
<dbReference type="PANTHER" id="PTHR30474:SF2">
    <property type="entry name" value="PEPTIDOGLYCAN GLYCOSYLTRANSFERASE FTSW-RELATED"/>
    <property type="match status" value="1"/>
</dbReference>
<evidence type="ECO:0000256" key="4">
    <source>
        <dbReference type="ARBA" id="ARBA00022618"/>
    </source>
</evidence>
<dbReference type="GO" id="GO:0008360">
    <property type="term" value="P:regulation of cell shape"/>
    <property type="evidence" value="ECO:0007669"/>
    <property type="project" value="UniProtKB-KW"/>
</dbReference>
<feature type="transmembrane region" description="Helical" evidence="16">
    <location>
        <begin position="198"/>
        <end position="215"/>
    </location>
</feature>
<dbReference type="GO" id="GO:0043093">
    <property type="term" value="P:FtsZ-dependent cytokinesis"/>
    <property type="evidence" value="ECO:0007669"/>
    <property type="project" value="UniProtKB-UniRule"/>
</dbReference>
<dbReference type="NCBIfam" id="NF008042">
    <property type="entry name" value="PRK10774.1"/>
    <property type="match status" value="1"/>
</dbReference>
<comment type="function">
    <text evidence="16">Peptidoglycan polymerase that is essential for cell division.</text>
</comment>
<dbReference type="GO" id="GO:0032153">
    <property type="term" value="C:cell division site"/>
    <property type="evidence" value="ECO:0007669"/>
    <property type="project" value="UniProtKB-UniRule"/>
</dbReference>
<dbReference type="GO" id="GO:0009252">
    <property type="term" value="P:peptidoglycan biosynthetic process"/>
    <property type="evidence" value="ECO:0007669"/>
    <property type="project" value="UniProtKB-UniRule"/>
</dbReference>
<dbReference type="PANTHER" id="PTHR30474">
    <property type="entry name" value="CELL CYCLE PROTEIN"/>
    <property type="match status" value="1"/>
</dbReference>
<evidence type="ECO:0000256" key="1">
    <source>
        <dbReference type="ARBA" id="ARBA00004651"/>
    </source>
</evidence>
<keyword evidence="3 16" id="KW-1003">Cell membrane</keyword>
<feature type="transmembrane region" description="Helical" evidence="16">
    <location>
        <begin position="44"/>
        <end position="65"/>
    </location>
</feature>
<feature type="transmembrane region" description="Helical" evidence="16">
    <location>
        <begin position="220"/>
        <end position="237"/>
    </location>
</feature>
<keyword evidence="6 16" id="KW-0808">Transferase</keyword>
<evidence type="ECO:0000256" key="16">
    <source>
        <dbReference type="HAMAP-Rule" id="MF_00913"/>
    </source>
</evidence>
<evidence type="ECO:0000256" key="14">
    <source>
        <dbReference type="ARBA" id="ARBA00038053"/>
    </source>
</evidence>
<accession>A0AAW7Z130</accession>
<comment type="catalytic activity">
    <reaction evidence="15 16">
        <text>[GlcNAc-(1-&gt;4)-Mur2Ac(oyl-L-Ala-gamma-D-Glu-L-Lys-D-Ala-D-Ala)](n)-di-trans,octa-cis-undecaprenyl diphosphate + beta-D-GlcNAc-(1-&gt;4)-Mur2Ac(oyl-L-Ala-gamma-D-Glu-L-Lys-D-Ala-D-Ala)-di-trans,octa-cis-undecaprenyl diphosphate = [GlcNAc-(1-&gt;4)-Mur2Ac(oyl-L-Ala-gamma-D-Glu-L-Lys-D-Ala-D-Ala)](n+1)-di-trans,octa-cis-undecaprenyl diphosphate + di-trans,octa-cis-undecaprenyl diphosphate + H(+)</text>
        <dbReference type="Rhea" id="RHEA:23708"/>
        <dbReference type="Rhea" id="RHEA-COMP:9602"/>
        <dbReference type="Rhea" id="RHEA-COMP:9603"/>
        <dbReference type="ChEBI" id="CHEBI:15378"/>
        <dbReference type="ChEBI" id="CHEBI:58405"/>
        <dbReference type="ChEBI" id="CHEBI:60033"/>
        <dbReference type="ChEBI" id="CHEBI:78435"/>
        <dbReference type="EC" id="2.4.99.28"/>
    </reaction>
</comment>
<dbReference type="PROSITE" id="PS00428">
    <property type="entry name" value="FTSW_RODA_SPOVE"/>
    <property type="match status" value="1"/>
</dbReference>
<keyword evidence="7 16" id="KW-0812">Transmembrane</keyword>
<evidence type="ECO:0000256" key="10">
    <source>
        <dbReference type="ARBA" id="ARBA00022989"/>
    </source>
</evidence>
<feature type="transmembrane region" description="Helical" evidence="16">
    <location>
        <begin position="110"/>
        <end position="130"/>
    </location>
</feature>
<dbReference type="InterPro" id="IPR001182">
    <property type="entry name" value="FtsW/RodA"/>
</dbReference>
<evidence type="ECO:0000256" key="5">
    <source>
        <dbReference type="ARBA" id="ARBA00022676"/>
    </source>
</evidence>